<proteinExistence type="predicted"/>
<feature type="compositionally biased region" description="Basic residues" evidence="1">
    <location>
        <begin position="186"/>
        <end position="195"/>
    </location>
</feature>
<evidence type="ECO:0000256" key="1">
    <source>
        <dbReference type="SAM" id="MobiDB-lite"/>
    </source>
</evidence>
<dbReference type="EMBL" id="JAEFCI010000199">
    <property type="protein sequence ID" value="KAG5463711.1"/>
    <property type="molecule type" value="Genomic_DNA"/>
</dbReference>
<protein>
    <submittedName>
        <fullName evidence="2">Uncharacterized protein</fullName>
    </submittedName>
</protein>
<sequence>HGRPEDIQQLGKRPALVAVGPRHRPDERGLVCAVDAADVRPLLDQRPHDPDVARRRGPVQGRVALGVDRQVHVEVPRQVQRHPRHLERFGEEAVAQRVGEFGRTLKFRGARPPAGPGVKPPALPPLRRHRRQHRGGIRNVVEVGTGHAAEGDGRLADAQPRRRGVRVRVGAGFALGFAAERERRRQREKRHRRTGHGGGGHRGNVLGRPPAETPARRGQRLPRPRRPLAAEFPLRHRGGILPARFSRSVTRGRDVLRGKRRALRRCHVIENQSQVVFDVVLSSQAHSSFERHPGTCSGSESKKKTLFVR</sequence>
<dbReference type="AlphaFoldDB" id="A0A8H8A2F9"/>
<reference evidence="2 3" key="1">
    <citation type="journal article" name="Sci. Rep.">
        <title>Genome-scale phylogenetic analyses confirm Olpidium as the closest living zoosporic fungus to the non-flagellated, terrestrial fungi.</title>
        <authorList>
            <person name="Chang Y."/>
            <person name="Rochon D."/>
            <person name="Sekimoto S."/>
            <person name="Wang Y."/>
            <person name="Chovatia M."/>
            <person name="Sandor L."/>
            <person name="Salamov A."/>
            <person name="Grigoriev I.V."/>
            <person name="Stajich J.E."/>
            <person name="Spatafora J.W."/>
        </authorList>
    </citation>
    <scope>NUCLEOTIDE SEQUENCE [LARGE SCALE GENOMIC DNA]</scope>
    <source>
        <strain evidence="2">S191</strain>
    </source>
</reference>
<keyword evidence="3" id="KW-1185">Reference proteome</keyword>
<comment type="caution">
    <text evidence="2">The sequence shown here is derived from an EMBL/GenBank/DDBJ whole genome shotgun (WGS) entry which is preliminary data.</text>
</comment>
<feature type="region of interest" description="Disordered" evidence="1">
    <location>
        <begin position="178"/>
        <end position="225"/>
    </location>
</feature>
<name>A0A8H8A2F9_9FUNG</name>
<dbReference type="Proteomes" id="UP000673691">
    <property type="component" value="Unassembled WGS sequence"/>
</dbReference>
<organism evidence="2 3">
    <name type="scientific">Olpidium bornovanus</name>
    <dbReference type="NCBI Taxonomy" id="278681"/>
    <lineage>
        <taxon>Eukaryota</taxon>
        <taxon>Fungi</taxon>
        <taxon>Fungi incertae sedis</taxon>
        <taxon>Olpidiomycota</taxon>
        <taxon>Olpidiomycotina</taxon>
        <taxon>Olpidiomycetes</taxon>
        <taxon>Olpidiales</taxon>
        <taxon>Olpidiaceae</taxon>
        <taxon>Olpidium</taxon>
    </lineage>
</organism>
<evidence type="ECO:0000313" key="2">
    <source>
        <dbReference type="EMBL" id="KAG5463711.1"/>
    </source>
</evidence>
<feature type="non-terminal residue" evidence="2">
    <location>
        <position position="1"/>
    </location>
</feature>
<feature type="region of interest" description="Disordered" evidence="1">
    <location>
        <begin position="288"/>
        <end position="309"/>
    </location>
</feature>
<feature type="compositionally biased region" description="Pro residues" evidence="1">
    <location>
        <begin position="113"/>
        <end position="124"/>
    </location>
</feature>
<gene>
    <name evidence="2" type="ORF">BJ554DRAFT_4465</name>
</gene>
<feature type="region of interest" description="Disordered" evidence="1">
    <location>
        <begin position="106"/>
        <end position="127"/>
    </location>
</feature>
<evidence type="ECO:0000313" key="3">
    <source>
        <dbReference type="Proteomes" id="UP000673691"/>
    </source>
</evidence>
<accession>A0A8H8A2F9</accession>